<sequence length="165" mass="17241">MSDTVVRVRHDDNNMNVLTNDENIGEAVGKVAGVDVSSDGDAYDDDVMVDASMLSSIAALSVSVCVSISSAVSAFSAVSASSTVCASSAALNSTSPVHINPPLFSHTDSSLSSTLLEALCIFSGSLLYPSYLSSAPTAFKKMHFHTQVLYDMIHFTSYSSVTSLA</sequence>
<gene>
    <name evidence="1" type="ORF">I7I52_00004</name>
</gene>
<organism evidence="1 2">
    <name type="scientific">Ajellomyces capsulatus</name>
    <name type="common">Darling's disease fungus</name>
    <name type="synonym">Histoplasma capsulatum</name>
    <dbReference type="NCBI Taxonomy" id="5037"/>
    <lineage>
        <taxon>Eukaryota</taxon>
        <taxon>Fungi</taxon>
        <taxon>Dikarya</taxon>
        <taxon>Ascomycota</taxon>
        <taxon>Pezizomycotina</taxon>
        <taxon>Eurotiomycetes</taxon>
        <taxon>Eurotiomycetidae</taxon>
        <taxon>Onygenales</taxon>
        <taxon>Ajellomycetaceae</taxon>
        <taxon>Histoplasma</taxon>
    </lineage>
</organism>
<protein>
    <submittedName>
        <fullName evidence="1">Uncharacterized protein</fullName>
    </submittedName>
</protein>
<comment type="caution">
    <text evidence="1">The sequence shown here is derived from an EMBL/GenBank/DDBJ whole genome shotgun (WGS) entry which is preliminary data.</text>
</comment>
<reference evidence="1 2" key="1">
    <citation type="submission" date="2021-01" db="EMBL/GenBank/DDBJ databases">
        <title>Chromosome-level genome assembly of a human fungal pathogen reveals clustering of transcriptionally co-regulated genes.</title>
        <authorList>
            <person name="Voorhies M."/>
            <person name="Cohen S."/>
            <person name="Shea T.P."/>
            <person name="Petrus S."/>
            <person name="Munoz J.F."/>
            <person name="Poplawski S."/>
            <person name="Goldman W.E."/>
            <person name="Michael T."/>
            <person name="Cuomo C.A."/>
            <person name="Sil A."/>
            <person name="Beyhan S."/>
        </authorList>
    </citation>
    <scope>NUCLEOTIDE SEQUENCE [LARGE SCALE GENOMIC DNA]</scope>
    <source>
        <strain evidence="1 2">G184AR</strain>
    </source>
</reference>
<name>A0A8H7Z1F5_AJECA</name>
<dbReference type="Proteomes" id="UP000670092">
    <property type="component" value="Unassembled WGS sequence"/>
</dbReference>
<accession>A0A8H7Z1F5</accession>
<evidence type="ECO:0000313" key="1">
    <source>
        <dbReference type="EMBL" id="KAG5302379.1"/>
    </source>
</evidence>
<dbReference type="AlphaFoldDB" id="A0A8H7Z1F5"/>
<evidence type="ECO:0000313" key="2">
    <source>
        <dbReference type="Proteomes" id="UP000670092"/>
    </source>
</evidence>
<proteinExistence type="predicted"/>
<dbReference type="EMBL" id="JAEVHI010000001">
    <property type="protein sequence ID" value="KAG5302379.1"/>
    <property type="molecule type" value="Genomic_DNA"/>
</dbReference>
<dbReference type="VEuPathDB" id="FungiDB:I7I52_00004"/>